<accession>A0A822YGF9</accession>
<dbReference type="Proteomes" id="UP000607653">
    <property type="component" value="Unassembled WGS sequence"/>
</dbReference>
<name>A0A822YGF9_NELNU</name>
<reference evidence="1 2" key="1">
    <citation type="journal article" date="2020" name="Mol. Biol. Evol.">
        <title>Distinct Expression and Methylation Patterns for Genes with Different Fates following a Single Whole-Genome Duplication in Flowering Plants.</title>
        <authorList>
            <person name="Shi T."/>
            <person name="Rahmani R.S."/>
            <person name="Gugger P.F."/>
            <person name="Wang M."/>
            <person name="Li H."/>
            <person name="Zhang Y."/>
            <person name="Li Z."/>
            <person name="Wang Q."/>
            <person name="Van de Peer Y."/>
            <person name="Marchal K."/>
            <person name="Chen J."/>
        </authorList>
    </citation>
    <scope>NUCLEOTIDE SEQUENCE [LARGE SCALE GENOMIC DNA]</scope>
    <source>
        <tissue evidence="1">Leaf</tissue>
    </source>
</reference>
<sequence length="30" mass="3496">MFRAVKISLWFTCTPILKGAKTFREHCVVL</sequence>
<evidence type="ECO:0000313" key="1">
    <source>
        <dbReference type="EMBL" id="DAD30571.1"/>
    </source>
</evidence>
<organism evidence="1 2">
    <name type="scientific">Nelumbo nucifera</name>
    <name type="common">Sacred lotus</name>
    <dbReference type="NCBI Taxonomy" id="4432"/>
    <lineage>
        <taxon>Eukaryota</taxon>
        <taxon>Viridiplantae</taxon>
        <taxon>Streptophyta</taxon>
        <taxon>Embryophyta</taxon>
        <taxon>Tracheophyta</taxon>
        <taxon>Spermatophyta</taxon>
        <taxon>Magnoliopsida</taxon>
        <taxon>Proteales</taxon>
        <taxon>Nelumbonaceae</taxon>
        <taxon>Nelumbo</taxon>
    </lineage>
</organism>
<evidence type="ECO:0000313" key="2">
    <source>
        <dbReference type="Proteomes" id="UP000607653"/>
    </source>
</evidence>
<gene>
    <name evidence="1" type="ORF">HUJ06_009422</name>
</gene>
<dbReference type="EMBL" id="DUZY01000003">
    <property type="protein sequence ID" value="DAD30571.1"/>
    <property type="molecule type" value="Genomic_DNA"/>
</dbReference>
<protein>
    <submittedName>
        <fullName evidence="1">Uncharacterized protein</fullName>
    </submittedName>
</protein>
<dbReference type="AlphaFoldDB" id="A0A822YGF9"/>
<keyword evidence="2" id="KW-1185">Reference proteome</keyword>
<proteinExistence type="predicted"/>
<comment type="caution">
    <text evidence="1">The sequence shown here is derived from an EMBL/GenBank/DDBJ whole genome shotgun (WGS) entry which is preliminary data.</text>
</comment>